<evidence type="ECO:0000313" key="2">
    <source>
        <dbReference type="Proteomes" id="UP000001194"/>
    </source>
</evidence>
<dbReference type="STRING" id="486041.B0DIH4"/>
<dbReference type="GeneID" id="6079300"/>
<dbReference type="RefSeq" id="XP_001883671.1">
    <property type="nucleotide sequence ID" value="XM_001883636.1"/>
</dbReference>
<gene>
    <name evidence="1" type="ORF">LACBIDRAFT_302865</name>
</gene>
<dbReference type="AlphaFoldDB" id="B0DIH4"/>
<dbReference type="Proteomes" id="UP000001194">
    <property type="component" value="Unassembled WGS sequence"/>
</dbReference>
<sequence>MGITKNSDHILWEAANLGAAFWALLSRLFIIKDTVNFFCCSWKELWSQRADCRPNTVCFPPPSPPLLANKLTFISFVHRMRAVILCITRTHSPLFLPFFRFSIGCLNVLMGLIFQKLEGTKSKRSVTFWREHTKSALPTQARGVDIHPILNMASVRRPRMCRICGRG</sequence>
<reference evidence="1 2" key="1">
    <citation type="journal article" date="2008" name="Nature">
        <title>The genome of Laccaria bicolor provides insights into mycorrhizal symbiosis.</title>
        <authorList>
            <person name="Martin F."/>
            <person name="Aerts A."/>
            <person name="Ahren D."/>
            <person name="Brun A."/>
            <person name="Danchin E.G.J."/>
            <person name="Duchaussoy F."/>
            <person name="Gibon J."/>
            <person name="Kohler A."/>
            <person name="Lindquist E."/>
            <person name="Pereda V."/>
            <person name="Salamov A."/>
            <person name="Shapiro H.J."/>
            <person name="Wuyts J."/>
            <person name="Blaudez D."/>
            <person name="Buee M."/>
            <person name="Brokstein P."/>
            <person name="Canbaeck B."/>
            <person name="Cohen D."/>
            <person name="Courty P.E."/>
            <person name="Coutinho P.M."/>
            <person name="Delaruelle C."/>
            <person name="Detter J.C."/>
            <person name="Deveau A."/>
            <person name="DiFazio S."/>
            <person name="Duplessis S."/>
            <person name="Fraissinet-Tachet L."/>
            <person name="Lucic E."/>
            <person name="Frey-Klett P."/>
            <person name="Fourrey C."/>
            <person name="Feussner I."/>
            <person name="Gay G."/>
            <person name="Grimwood J."/>
            <person name="Hoegger P.J."/>
            <person name="Jain P."/>
            <person name="Kilaru S."/>
            <person name="Labbe J."/>
            <person name="Lin Y.C."/>
            <person name="Legue V."/>
            <person name="Le Tacon F."/>
            <person name="Marmeisse R."/>
            <person name="Melayah D."/>
            <person name="Montanini B."/>
            <person name="Muratet M."/>
            <person name="Nehls U."/>
            <person name="Niculita-Hirzel H."/>
            <person name="Oudot-Le Secq M.P."/>
            <person name="Peter M."/>
            <person name="Quesneville H."/>
            <person name="Rajashekar B."/>
            <person name="Reich M."/>
            <person name="Rouhier N."/>
            <person name="Schmutz J."/>
            <person name="Yin T."/>
            <person name="Chalot M."/>
            <person name="Henrissat B."/>
            <person name="Kuees U."/>
            <person name="Lucas S."/>
            <person name="Van de Peer Y."/>
            <person name="Podila G.K."/>
            <person name="Polle A."/>
            <person name="Pukkila P.J."/>
            <person name="Richardson P.M."/>
            <person name="Rouze P."/>
            <person name="Sanders I.R."/>
            <person name="Stajich J.E."/>
            <person name="Tunlid A."/>
            <person name="Tuskan G."/>
            <person name="Grigoriev I.V."/>
        </authorList>
    </citation>
    <scope>NUCLEOTIDE SEQUENCE [LARGE SCALE GENOMIC DNA]</scope>
    <source>
        <strain evidence="2">S238N-H82 / ATCC MYA-4686</strain>
    </source>
</reference>
<dbReference type="HOGENOM" id="CLU_1594826_0_0_1"/>
<organism evidence="2">
    <name type="scientific">Laccaria bicolor (strain S238N-H82 / ATCC MYA-4686)</name>
    <name type="common">Bicoloured deceiver</name>
    <name type="synonym">Laccaria laccata var. bicolor</name>
    <dbReference type="NCBI Taxonomy" id="486041"/>
    <lineage>
        <taxon>Eukaryota</taxon>
        <taxon>Fungi</taxon>
        <taxon>Dikarya</taxon>
        <taxon>Basidiomycota</taxon>
        <taxon>Agaricomycotina</taxon>
        <taxon>Agaricomycetes</taxon>
        <taxon>Agaricomycetidae</taxon>
        <taxon>Agaricales</taxon>
        <taxon>Agaricineae</taxon>
        <taxon>Hydnangiaceae</taxon>
        <taxon>Laccaria</taxon>
    </lineage>
</organism>
<keyword evidence="2" id="KW-1185">Reference proteome</keyword>
<protein>
    <submittedName>
        <fullName evidence="1">Predicted protein</fullName>
    </submittedName>
</protein>
<proteinExistence type="predicted"/>
<dbReference type="InParanoid" id="B0DIH4"/>
<evidence type="ECO:0000313" key="1">
    <source>
        <dbReference type="EMBL" id="EDR05567.1"/>
    </source>
</evidence>
<accession>B0DIH4</accession>
<dbReference type="EMBL" id="DS547112">
    <property type="protein sequence ID" value="EDR05567.1"/>
    <property type="molecule type" value="Genomic_DNA"/>
</dbReference>
<dbReference type="KEGG" id="lbc:LACBIDRAFT_302865"/>
<dbReference type="OrthoDB" id="5327148at2759"/>
<name>B0DIH4_LACBS</name>